<feature type="domain" description="Leucine-rich repeat-containing N-terminal plant-type" evidence="13">
    <location>
        <begin position="69"/>
        <end position="86"/>
    </location>
</feature>
<feature type="transmembrane region" description="Helical" evidence="11">
    <location>
        <begin position="648"/>
        <end position="670"/>
    </location>
</feature>
<keyword evidence="15" id="KW-1185">Reference proteome</keyword>
<evidence type="ECO:0000256" key="8">
    <source>
        <dbReference type="ARBA" id="ARBA00022989"/>
    </source>
</evidence>
<evidence type="ECO:0000256" key="5">
    <source>
        <dbReference type="ARBA" id="ARBA00022692"/>
    </source>
</evidence>
<dbReference type="PANTHER" id="PTHR48004:SF103">
    <property type="entry name" value="OS01G0515300 PROTEIN"/>
    <property type="match status" value="1"/>
</dbReference>
<dbReference type="PANTHER" id="PTHR48004">
    <property type="entry name" value="OS01G0149700 PROTEIN"/>
    <property type="match status" value="1"/>
</dbReference>
<name>A0A9K3JG10_HELAN</name>
<evidence type="ECO:0000256" key="7">
    <source>
        <dbReference type="ARBA" id="ARBA00022737"/>
    </source>
</evidence>
<keyword evidence="3" id="KW-1003">Cell membrane</keyword>
<dbReference type="GO" id="GO:0005886">
    <property type="term" value="C:plasma membrane"/>
    <property type="evidence" value="ECO:0007669"/>
    <property type="project" value="UniProtKB-SubCell"/>
</dbReference>
<evidence type="ECO:0000256" key="11">
    <source>
        <dbReference type="SAM" id="Phobius"/>
    </source>
</evidence>
<dbReference type="AlphaFoldDB" id="A0A9K3JG10"/>
<dbReference type="InterPro" id="IPR032675">
    <property type="entry name" value="LRR_dom_sf"/>
</dbReference>
<evidence type="ECO:0000256" key="2">
    <source>
        <dbReference type="ARBA" id="ARBA00009592"/>
    </source>
</evidence>
<dbReference type="InterPro" id="IPR003591">
    <property type="entry name" value="Leu-rich_rpt_typical-subtyp"/>
</dbReference>
<dbReference type="Pfam" id="PF13855">
    <property type="entry name" value="LRR_8"/>
    <property type="match status" value="2"/>
</dbReference>
<accession>A0A9K3JG10</accession>
<dbReference type="GO" id="GO:0051707">
    <property type="term" value="P:response to other organism"/>
    <property type="evidence" value="ECO:0007669"/>
    <property type="project" value="UniProtKB-ARBA"/>
</dbReference>
<evidence type="ECO:0000313" key="14">
    <source>
        <dbReference type="EMBL" id="KAF5814291.1"/>
    </source>
</evidence>
<evidence type="ECO:0000256" key="6">
    <source>
        <dbReference type="ARBA" id="ARBA00022729"/>
    </source>
</evidence>
<evidence type="ECO:0000256" key="4">
    <source>
        <dbReference type="ARBA" id="ARBA00022614"/>
    </source>
</evidence>
<keyword evidence="10" id="KW-0325">Glycoprotein</keyword>
<protein>
    <submittedName>
        <fullName evidence="14">Leucine-rich repeat-containing, plant-type, leucine-rich repeat domain superfamily</fullName>
    </submittedName>
</protein>
<dbReference type="PROSITE" id="PS51450">
    <property type="entry name" value="LRR"/>
    <property type="match status" value="1"/>
</dbReference>
<proteinExistence type="inferred from homology"/>
<dbReference type="EMBL" id="MNCJ02000318">
    <property type="protein sequence ID" value="KAF5814291.1"/>
    <property type="molecule type" value="Genomic_DNA"/>
</dbReference>
<keyword evidence="7" id="KW-0677">Repeat</keyword>
<dbReference type="OrthoDB" id="1711550at2759"/>
<reference evidence="14" key="1">
    <citation type="journal article" date="2017" name="Nature">
        <title>The sunflower genome provides insights into oil metabolism, flowering and Asterid evolution.</title>
        <authorList>
            <person name="Badouin H."/>
            <person name="Gouzy J."/>
            <person name="Grassa C.J."/>
            <person name="Murat F."/>
            <person name="Staton S.E."/>
            <person name="Cottret L."/>
            <person name="Lelandais-Briere C."/>
            <person name="Owens G.L."/>
            <person name="Carrere S."/>
            <person name="Mayjonade B."/>
            <person name="Legrand L."/>
            <person name="Gill N."/>
            <person name="Kane N.C."/>
            <person name="Bowers J.E."/>
            <person name="Hubner S."/>
            <person name="Bellec A."/>
            <person name="Berard A."/>
            <person name="Berges H."/>
            <person name="Blanchet N."/>
            <person name="Boniface M.C."/>
            <person name="Brunel D."/>
            <person name="Catrice O."/>
            <person name="Chaidir N."/>
            <person name="Claudel C."/>
            <person name="Donnadieu C."/>
            <person name="Faraut T."/>
            <person name="Fievet G."/>
            <person name="Helmstetter N."/>
            <person name="King M."/>
            <person name="Knapp S.J."/>
            <person name="Lai Z."/>
            <person name="Le Paslier M.C."/>
            <person name="Lippi Y."/>
            <person name="Lorenzon L."/>
            <person name="Mandel J.R."/>
            <person name="Marage G."/>
            <person name="Marchand G."/>
            <person name="Marquand E."/>
            <person name="Bret-Mestries E."/>
            <person name="Morien E."/>
            <person name="Nambeesan S."/>
            <person name="Nguyen T."/>
            <person name="Pegot-Espagnet P."/>
            <person name="Pouilly N."/>
            <person name="Raftis F."/>
            <person name="Sallet E."/>
            <person name="Schiex T."/>
            <person name="Thomas J."/>
            <person name="Vandecasteele C."/>
            <person name="Vares D."/>
            <person name="Vear F."/>
            <person name="Vautrin S."/>
            <person name="Crespi M."/>
            <person name="Mangin B."/>
            <person name="Burke J.M."/>
            <person name="Salse J."/>
            <person name="Munos S."/>
            <person name="Vincourt P."/>
            <person name="Rieseberg L.H."/>
            <person name="Langlade N.B."/>
        </authorList>
    </citation>
    <scope>NUCLEOTIDE SEQUENCE</scope>
    <source>
        <tissue evidence="14">Leaves</tissue>
    </source>
</reference>
<dbReference type="SMART" id="SM00369">
    <property type="entry name" value="LRR_TYP"/>
    <property type="match status" value="7"/>
</dbReference>
<dbReference type="SUPFAM" id="SSF52058">
    <property type="entry name" value="L domain-like"/>
    <property type="match status" value="2"/>
</dbReference>
<dbReference type="FunFam" id="3.80.10.10:FF:000111">
    <property type="entry name" value="LRR receptor-like serine/threonine-protein kinase ERECTA"/>
    <property type="match status" value="1"/>
</dbReference>
<evidence type="ECO:0000259" key="13">
    <source>
        <dbReference type="Pfam" id="PF08263"/>
    </source>
</evidence>
<feature type="domain" description="Leucine-rich repeat-containing N-terminal plant-type" evidence="13">
    <location>
        <begin position="31"/>
        <end position="45"/>
    </location>
</feature>
<dbReference type="Gene3D" id="3.80.10.10">
    <property type="entry name" value="Ribonuclease Inhibitor"/>
    <property type="match status" value="4"/>
</dbReference>
<dbReference type="FunFam" id="3.80.10.10:FF:000095">
    <property type="entry name" value="LRR receptor-like serine/threonine-protein kinase GSO1"/>
    <property type="match status" value="1"/>
</dbReference>
<evidence type="ECO:0000256" key="10">
    <source>
        <dbReference type="ARBA" id="ARBA00023180"/>
    </source>
</evidence>
<dbReference type="InterPro" id="IPR052941">
    <property type="entry name" value="StomDev_PlantInt_Reg"/>
</dbReference>
<dbReference type="Proteomes" id="UP000215914">
    <property type="component" value="Unassembled WGS sequence"/>
</dbReference>
<dbReference type="InterPro" id="IPR001611">
    <property type="entry name" value="Leu-rich_rpt"/>
</dbReference>
<evidence type="ECO:0000256" key="9">
    <source>
        <dbReference type="ARBA" id="ARBA00023136"/>
    </source>
</evidence>
<dbReference type="Gramene" id="mRNA:HanXRQr2_Chr03g0109381">
    <property type="protein sequence ID" value="mRNA:HanXRQr2_Chr03g0109381"/>
    <property type="gene ID" value="HanXRQr2_Chr03g0109381"/>
</dbReference>
<evidence type="ECO:0000256" key="3">
    <source>
        <dbReference type="ARBA" id="ARBA00022475"/>
    </source>
</evidence>
<dbReference type="InterPro" id="IPR013210">
    <property type="entry name" value="LRR_N_plant-typ"/>
</dbReference>
<evidence type="ECO:0000256" key="12">
    <source>
        <dbReference type="SAM" id="SignalP"/>
    </source>
</evidence>
<gene>
    <name evidence="14" type="ORF">HanXRQr2_Chr03g0109381</name>
</gene>
<dbReference type="Pfam" id="PF13516">
    <property type="entry name" value="LRR_6"/>
    <property type="match status" value="1"/>
</dbReference>
<reference evidence="14" key="2">
    <citation type="submission" date="2020-06" db="EMBL/GenBank/DDBJ databases">
        <title>Helianthus annuus Genome sequencing and assembly Release 2.</title>
        <authorList>
            <person name="Gouzy J."/>
            <person name="Langlade N."/>
            <person name="Munos S."/>
        </authorList>
    </citation>
    <scope>NUCLEOTIDE SEQUENCE</scope>
    <source>
        <tissue evidence="14">Leaves</tissue>
    </source>
</reference>
<evidence type="ECO:0000313" key="15">
    <source>
        <dbReference type="Proteomes" id="UP000215914"/>
    </source>
</evidence>
<organism evidence="14 15">
    <name type="scientific">Helianthus annuus</name>
    <name type="common">Common sunflower</name>
    <dbReference type="NCBI Taxonomy" id="4232"/>
    <lineage>
        <taxon>Eukaryota</taxon>
        <taxon>Viridiplantae</taxon>
        <taxon>Streptophyta</taxon>
        <taxon>Embryophyta</taxon>
        <taxon>Tracheophyta</taxon>
        <taxon>Spermatophyta</taxon>
        <taxon>Magnoliopsida</taxon>
        <taxon>eudicotyledons</taxon>
        <taxon>Gunneridae</taxon>
        <taxon>Pentapetalae</taxon>
        <taxon>asterids</taxon>
        <taxon>campanulids</taxon>
        <taxon>Asterales</taxon>
        <taxon>Asteraceae</taxon>
        <taxon>Asteroideae</taxon>
        <taxon>Heliantheae alliance</taxon>
        <taxon>Heliantheae</taxon>
        <taxon>Helianthus</taxon>
    </lineage>
</organism>
<evidence type="ECO:0000256" key="1">
    <source>
        <dbReference type="ARBA" id="ARBA00004162"/>
    </source>
</evidence>
<keyword evidence="5 11" id="KW-0812">Transmembrane</keyword>
<feature type="signal peptide" evidence="12">
    <location>
        <begin position="1"/>
        <end position="20"/>
    </location>
</feature>
<dbReference type="Pfam" id="PF08263">
    <property type="entry name" value="LRRNT_2"/>
    <property type="match status" value="2"/>
</dbReference>
<sequence length="705" mass="79167">MGNLKLVYSFFLFFIGFSFSSSMNSNHKCPDEQRDALLLLKQNISSVKRLYVQDNSLYVCKDLNDRIRINWKKSIDCCDWIGITCNNFTGDVISLNLKCGMLQGVLEMDTLLSNLPKLEAVDISYSGLSIVTKNDAHYVNPDLYELSLAACNLTMIPDFLRDMKNLRVLDLSGNYISGHIPTWAGEIGGNNLIYLDLSDNFITGLSEFRSDGLQYLYLHLNLINGPLPPWICNKKHLKYLDISQNGITEMDAQCLQNISSSLVSLNVYGNMIQGPFPTTICSMGNLMYLDMSYNSFFGVIPECLKNISSSLVSLMVHSNMIQGPFPTTICNMRSLLYLDMSNNSFHGEIPQCFGNVISSLALIDLGANEFHGTIPKLNGSCEFLDVLKLNKNKLEGEVPSFLCNCRSLKILHLEHNQLNGKFPHWLGDLQQLQVLILRSNKLHGTIEASSTSDFVFPSLRIFDISNNRFVGRIPGKYFENFNAIKDMEKDPKTKFVNISGLHYYSIIPLKGSQFSYTSFYMTLLLLSIDLSSNRFEGEIPNIICNLKSLMVLNLSNNNLSGQIPYALGNLVAMEALDLSRNQLEGEIPQSVKNLNFLSSFNLSQNHLVGRIPVGTQLQSFAEDAFYGNPGLCGAPLTIQCIEAKKEEWIYMEPVMLGLGCGTLLGVVWGYRMLSTGRPKWFSAIADVGGHTRRKKRKQVHIRKRN</sequence>
<keyword evidence="4" id="KW-0433">Leucine-rich repeat</keyword>
<feature type="chain" id="PRO_5039895314" evidence="12">
    <location>
        <begin position="21"/>
        <end position="705"/>
    </location>
</feature>
<keyword evidence="6 12" id="KW-0732">Signal</keyword>
<keyword evidence="8 11" id="KW-1133">Transmembrane helix</keyword>
<dbReference type="GO" id="GO:0006952">
    <property type="term" value="P:defense response"/>
    <property type="evidence" value="ECO:0007669"/>
    <property type="project" value="UniProtKB-ARBA"/>
</dbReference>
<comment type="similarity">
    <text evidence="2">Belongs to the RLP family.</text>
</comment>
<comment type="caution">
    <text evidence="14">The sequence shown here is derived from an EMBL/GenBank/DDBJ whole genome shotgun (WGS) entry which is preliminary data.</text>
</comment>
<dbReference type="Pfam" id="PF00560">
    <property type="entry name" value="LRR_1"/>
    <property type="match status" value="3"/>
</dbReference>
<keyword evidence="9 11" id="KW-0472">Membrane</keyword>
<comment type="subcellular location">
    <subcellularLocation>
        <location evidence="1">Cell membrane</location>
        <topology evidence="1">Single-pass membrane protein</topology>
    </subcellularLocation>
</comment>
<dbReference type="PRINTS" id="PR00019">
    <property type="entry name" value="LEURICHRPT"/>
</dbReference>